<dbReference type="PANTHER" id="PTHR46825:SF9">
    <property type="entry name" value="BETA-LACTAMASE-RELATED DOMAIN-CONTAINING PROTEIN"/>
    <property type="match status" value="1"/>
</dbReference>
<dbReference type="EMBL" id="SJPH01000007">
    <property type="protein sequence ID" value="TWT42501.1"/>
    <property type="molecule type" value="Genomic_DNA"/>
</dbReference>
<name>A0A5C5VXQ9_9BACT</name>
<dbReference type="RefSeq" id="WP_146575023.1">
    <property type="nucleotide sequence ID" value="NZ_SJPH01000007.1"/>
</dbReference>
<dbReference type="OrthoDB" id="284523at2"/>
<comment type="caution">
    <text evidence="3">The sequence shown here is derived from an EMBL/GenBank/DDBJ whole genome shotgun (WGS) entry which is preliminary data.</text>
</comment>
<evidence type="ECO:0000259" key="2">
    <source>
        <dbReference type="Pfam" id="PF00144"/>
    </source>
</evidence>
<gene>
    <name evidence="3" type="primary">pbpX</name>
    <name evidence="3" type="ORF">Pla111_28060</name>
</gene>
<dbReference type="InterPro" id="IPR001466">
    <property type="entry name" value="Beta-lactam-related"/>
</dbReference>
<dbReference type="Gene3D" id="3.40.710.10">
    <property type="entry name" value="DD-peptidase/beta-lactamase superfamily"/>
    <property type="match status" value="2"/>
</dbReference>
<dbReference type="Proteomes" id="UP000318995">
    <property type="component" value="Unassembled WGS sequence"/>
</dbReference>
<dbReference type="AlphaFoldDB" id="A0A5C5VXQ9"/>
<feature type="chain" id="PRO_5022692230" evidence="1">
    <location>
        <begin position="19"/>
        <end position="420"/>
    </location>
</feature>
<protein>
    <submittedName>
        <fullName evidence="3">Putative penicillin-binding protein PbpX</fullName>
    </submittedName>
</protein>
<keyword evidence="1" id="KW-0732">Signal</keyword>
<sequence precursor="true">MRQAIGLVILGITAIAAAEPTIAFHGVFTPAKSLQAEVQQALSRHVGATVLVRSAGKTLLKETYGSRKIGTADLVTPSTLFRLAAATKPFTATAVLQLAAKQELQLTDPVSAYVDDLPIAISVITIKQLLTHQSGLPQYWTGLERDSPPQQPDGESYYTDANVLAWLRTDPELEFSPGTSTHYIDTNYVLLGLVIEAVTGQPFEQALRALVLQPASMPHAGFLSEAGFKPGERAYGHNRIAGVSPLPAEEIHRFLNDPTVQALGPEAAGALVQQLALTAQGYGVEDQSPYSRMRGDGCLYASIEDLEAWFVALETGVFDDEVVQLMQSTLVDADGKHGTQYENRHSYTCGWLRDKVGDEFRLTNPGATRGFGQTVQWLPTSQTVVAVLTNTDGEWEIDAVGEKLLRLVAKEIAQPPASGN</sequence>
<organism evidence="3 4">
    <name type="scientific">Botrimarina hoheduenensis</name>
    <dbReference type="NCBI Taxonomy" id="2528000"/>
    <lineage>
        <taxon>Bacteria</taxon>
        <taxon>Pseudomonadati</taxon>
        <taxon>Planctomycetota</taxon>
        <taxon>Planctomycetia</taxon>
        <taxon>Pirellulales</taxon>
        <taxon>Lacipirellulaceae</taxon>
        <taxon>Botrimarina</taxon>
    </lineage>
</organism>
<evidence type="ECO:0000256" key="1">
    <source>
        <dbReference type="SAM" id="SignalP"/>
    </source>
</evidence>
<dbReference type="SUPFAM" id="SSF56601">
    <property type="entry name" value="beta-lactamase/transpeptidase-like"/>
    <property type="match status" value="1"/>
</dbReference>
<evidence type="ECO:0000313" key="4">
    <source>
        <dbReference type="Proteomes" id="UP000318995"/>
    </source>
</evidence>
<feature type="signal peptide" evidence="1">
    <location>
        <begin position="1"/>
        <end position="18"/>
    </location>
</feature>
<dbReference type="InterPro" id="IPR050491">
    <property type="entry name" value="AmpC-like"/>
</dbReference>
<feature type="domain" description="Beta-lactamase-related" evidence="2">
    <location>
        <begin position="38"/>
        <end position="408"/>
    </location>
</feature>
<accession>A0A5C5VXQ9</accession>
<keyword evidence="4" id="KW-1185">Reference proteome</keyword>
<reference evidence="3 4" key="1">
    <citation type="submission" date="2019-02" db="EMBL/GenBank/DDBJ databases">
        <title>Deep-cultivation of Planctomycetes and their phenomic and genomic characterization uncovers novel biology.</title>
        <authorList>
            <person name="Wiegand S."/>
            <person name="Jogler M."/>
            <person name="Boedeker C."/>
            <person name="Pinto D."/>
            <person name="Vollmers J."/>
            <person name="Rivas-Marin E."/>
            <person name="Kohn T."/>
            <person name="Peeters S.H."/>
            <person name="Heuer A."/>
            <person name="Rast P."/>
            <person name="Oberbeckmann S."/>
            <person name="Bunk B."/>
            <person name="Jeske O."/>
            <person name="Meyerdierks A."/>
            <person name="Storesund J.E."/>
            <person name="Kallscheuer N."/>
            <person name="Luecker S."/>
            <person name="Lage O.M."/>
            <person name="Pohl T."/>
            <person name="Merkel B.J."/>
            <person name="Hornburger P."/>
            <person name="Mueller R.-W."/>
            <person name="Bruemmer F."/>
            <person name="Labrenz M."/>
            <person name="Spormann A.M."/>
            <person name="Op Den Camp H."/>
            <person name="Overmann J."/>
            <person name="Amann R."/>
            <person name="Jetten M.S.M."/>
            <person name="Mascher T."/>
            <person name="Medema M.H."/>
            <person name="Devos D.P."/>
            <person name="Kaster A.-K."/>
            <person name="Ovreas L."/>
            <person name="Rohde M."/>
            <person name="Galperin M.Y."/>
            <person name="Jogler C."/>
        </authorList>
    </citation>
    <scope>NUCLEOTIDE SEQUENCE [LARGE SCALE GENOMIC DNA]</scope>
    <source>
        <strain evidence="3 4">Pla111</strain>
    </source>
</reference>
<dbReference type="Pfam" id="PF00144">
    <property type="entry name" value="Beta-lactamase"/>
    <property type="match status" value="1"/>
</dbReference>
<evidence type="ECO:0000313" key="3">
    <source>
        <dbReference type="EMBL" id="TWT42501.1"/>
    </source>
</evidence>
<proteinExistence type="predicted"/>
<dbReference type="InterPro" id="IPR012338">
    <property type="entry name" value="Beta-lactam/transpept-like"/>
</dbReference>
<dbReference type="PANTHER" id="PTHR46825">
    <property type="entry name" value="D-ALANYL-D-ALANINE-CARBOXYPEPTIDASE/ENDOPEPTIDASE AMPH"/>
    <property type="match status" value="1"/>
</dbReference>